<dbReference type="AlphaFoldDB" id="A0AA40B2B1"/>
<name>A0AA40B2B1_9PEZI</name>
<keyword evidence="3" id="KW-1185">Reference proteome</keyword>
<protein>
    <submittedName>
        <fullName evidence="2">Uncharacterized protein</fullName>
    </submittedName>
</protein>
<feature type="region of interest" description="Disordered" evidence="1">
    <location>
        <begin position="240"/>
        <end position="283"/>
    </location>
</feature>
<gene>
    <name evidence="2" type="ORF">B0T21DRAFT_263211</name>
</gene>
<feature type="compositionally biased region" description="Low complexity" evidence="1">
    <location>
        <begin position="462"/>
        <end position="471"/>
    </location>
</feature>
<proteinExistence type="predicted"/>
<dbReference type="Proteomes" id="UP001172159">
    <property type="component" value="Unassembled WGS sequence"/>
</dbReference>
<sequence>SYSPQFHVPGTFHFDTSPKPGQALSAGIFRPPATSPSTSTYGSLYSDISMTNTAGNGAAGTGTAKRKRASTRSSTPMGWNMDMDGAHDVREEEKSRQFRYTLAGQINATPMGAPVGAENGLLEDSVYSDVDYRRALGPTKVASEFELPSAQHHETPNAQPSTSTGWRIFTLGTIGEVVGKVWEFCTMGAFRGFQAGGGTAYTANGTTVTETTGKPWCNEHDIPTLPNEEMTADQRISDKGPEYDQEKVGSYTPFSPYQDSLRDAESPDSTPQPPAAKRRQVSYNNDELKNWVVVDEPANTNQRRFGSDARAVPVRTPASIVRPSPRPGYYSSTAVSSGRRISAPSSRFTGGTPTRAAPVRPPLRISHGGSPLVPPREPASFASPRQAHVVTPTPSRIPMPVQPATNNPFAALASPTSLPIPSSASRPSSRQSPRLSLGSGPSSRPISPTKTTASAIHRRNQSGASSASATARRHSLLAASVDPEEIKASQRLDAEAKALAARKLAAERDADMKVDAFNARLMAMIRQGREALGTKVEVEMADEDD</sequence>
<accession>A0AA40B2B1</accession>
<feature type="compositionally biased region" description="Polar residues" evidence="1">
    <location>
        <begin position="343"/>
        <end position="352"/>
    </location>
</feature>
<feature type="non-terminal residue" evidence="2">
    <location>
        <position position="545"/>
    </location>
</feature>
<feature type="region of interest" description="Disordered" evidence="1">
    <location>
        <begin position="53"/>
        <end position="81"/>
    </location>
</feature>
<evidence type="ECO:0000313" key="2">
    <source>
        <dbReference type="EMBL" id="KAK0726369.1"/>
    </source>
</evidence>
<evidence type="ECO:0000256" key="1">
    <source>
        <dbReference type="SAM" id="MobiDB-lite"/>
    </source>
</evidence>
<feature type="compositionally biased region" description="Low complexity" evidence="1">
    <location>
        <begin position="417"/>
        <end position="448"/>
    </location>
</feature>
<comment type="caution">
    <text evidence="2">The sequence shown here is derived from an EMBL/GenBank/DDBJ whole genome shotgun (WGS) entry which is preliminary data.</text>
</comment>
<reference evidence="2" key="1">
    <citation type="submission" date="2023-06" db="EMBL/GenBank/DDBJ databases">
        <title>Genome-scale phylogeny and comparative genomics of the fungal order Sordariales.</title>
        <authorList>
            <consortium name="Lawrence Berkeley National Laboratory"/>
            <person name="Hensen N."/>
            <person name="Bonometti L."/>
            <person name="Westerberg I."/>
            <person name="Brannstrom I.O."/>
            <person name="Guillou S."/>
            <person name="Cros-Aarteil S."/>
            <person name="Calhoun S."/>
            <person name="Haridas S."/>
            <person name="Kuo A."/>
            <person name="Mondo S."/>
            <person name="Pangilinan J."/>
            <person name="Riley R."/>
            <person name="Labutti K."/>
            <person name="Andreopoulos B."/>
            <person name="Lipzen A."/>
            <person name="Chen C."/>
            <person name="Yanf M."/>
            <person name="Daum C."/>
            <person name="Ng V."/>
            <person name="Clum A."/>
            <person name="Steindorff A."/>
            <person name="Ohm R."/>
            <person name="Martin F."/>
            <person name="Silar P."/>
            <person name="Natvig D."/>
            <person name="Lalanne C."/>
            <person name="Gautier V."/>
            <person name="Ament-Velasquez S.L."/>
            <person name="Kruys A."/>
            <person name="Hutchinson M.I."/>
            <person name="Powell A.J."/>
            <person name="Barry K."/>
            <person name="Miller A.N."/>
            <person name="Grigoriev I.V."/>
            <person name="Debuchy R."/>
            <person name="Gladieux P."/>
            <person name="Thoren M.H."/>
            <person name="Johannesson H."/>
        </authorList>
    </citation>
    <scope>NUCLEOTIDE SEQUENCE</scope>
    <source>
        <strain evidence="2">CBS 540.89</strain>
    </source>
</reference>
<feature type="region of interest" description="Disordered" evidence="1">
    <location>
        <begin position="1"/>
        <end position="37"/>
    </location>
</feature>
<dbReference type="EMBL" id="JAUKTV010000010">
    <property type="protein sequence ID" value="KAK0726369.1"/>
    <property type="molecule type" value="Genomic_DNA"/>
</dbReference>
<organism evidence="2 3">
    <name type="scientific">Apiosordaria backusii</name>
    <dbReference type="NCBI Taxonomy" id="314023"/>
    <lineage>
        <taxon>Eukaryota</taxon>
        <taxon>Fungi</taxon>
        <taxon>Dikarya</taxon>
        <taxon>Ascomycota</taxon>
        <taxon>Pezizomycotina</taxon>
        <taxon>Sordariomycetes</taxon>
        <taxon>Sordariomycetidae</taxon>
        <taxon>Sordariales</taxon>
        <taxon>Lasiosphaeriaceae</taxon>
        <taxon>Apiosordaria</taxon>
    </lineage>
</organism>
<evidence type="ECO:0000313" key="3">
    <source>
        <dbReference type="Proteomes" id="UP001172159"/>
    </source>
</evidence>
<feature type="region of interest" description="Disordered" evidence="1">
    <location>
        <begin position="318"/>
        <end position="471"/>
    </location>
</feature>
<feature type="non-terminal residue" evidence="2">
    <location>
        <position position="1"/>
    </location>
</feature>